<name>A0A6N7LLJ0_SINTE</name>
<accession>A0A6N7LLJ0</accession>
<dbReference type="PANTHER" id="PTHR43603">
    <property type="entry name" value="COBW DOMAIN-CONTAINING PROTEIN DDB_G0274527"/>
    <property type="match status" value="1"/>
</dbReference>
<proteinExistence type="predicted"/>
<dbReference type="SUPFAM" id="SSF90002">
    <property type="entry name" value="Hypothetical protein YjiA, C-terminal domain"/>
    <property type="match status" value="1"/>
</dbReference>
<sequence length="103" mass="11728">MISRGFSCTGSQTMFGFHGLLRSSINDAFIDKPWPGVVQMLKPYLNPIWGDRRQKIVFIGADPMDEGKIRAELDACLIDSRVFAPELWRNLPDPFATWDRRAA</sequence>
<dbReference type="InterPro" id="IPR051927">
    <property type="entry name" value="Zn_Chap_cDPG_Synth"/>
</dbReference>
<dbReference type="EMBL" id="WITC01000115">
    <property type="protein sequence ID" value="MQX18109.1"/>
    <property type="molecule type" value="Genomic_DNA"/>
</dbReference>
<evidence type="ECO:0000313" key="3">
    <source>
        <dbReference type="Proteomes" id="UP000439983"/>
    </source>
</evidence>
<feature type="domain" description="CobW C-terminal" evidence="1">
    <location>
        <begin position="31"/>
        <end position="77"/>
    </location>
</feature>
<reference evidence="2 3" key="1">
    <citation type="journal article" date="2013" name="Genome Biol.">
        <title>Comparative genomics of the core and accessory genomes of 48 Sinorhizobium strains comprising five genospecies.</title>
        <authorList>
            <person name="Sugawara M."/>
            <person name="Epstein B."/>
            <person name="Badgley B.D."/>
            <person name="Unno T."/>
            <person name="Xu L."/>
            <person name="Reese J."/>
            <person name="Gyaneshwar P."/>
            <person name="Denny R."/>
            <person name="Mudge J."/>
            <person name="Bharti A.K."/>
            <person name="Farmer A.D."/>
            <person name="May G.D."/>
            <person name="Woodward J.E."/>
            <person name="Medigue C."/>
            <person name="Vallenet D."/>
            <person name="Lajus A."/>
            <person name="Rouy Z."/>
            <person name="Martinez-Vaz B."/>
            <person name="Tiffin P."/>
            <person name="Young N.D."/>
            <person name="Sadowsky M.J."/>
        </authorList>
    </citation>
    <scope>NUCLEOTIDE SEQUENCE [LARGE SCALE GENOMIC DNA]</scope>
    <source>
        <strain evidence="2 3">USDA4894</strain>
    </source>
</reference>
<organism evidence="2 3">
    <name type="scientific">Sinorhizobium terangae</name>
    <dbReference type="NCBI Taxonomy" id="110322"/>
    <lineage>
        <taxon>Bacteria</taxon>
        <taxon>Pseudomonadati</taxon>
        <taxon>Pseudomonadota</taxon>
        <taxon>Alphaproteobacteria</taxon>
        <taxon>Hyphomicrobiales</taxon>
        <taxon>Rhizobiaceae</taxon>
        <taxon>Sinorhizobium/Ensifer group</taxon>
        <taxon>Sinorhizobium</taxon>
    </lineage>
</organism>
<dbReference type="Pfam" id="PF07683">
    <property type="entry name" value="CobW_C"/>
    <property type="match status" value="1"/>
</dbReference>
<protein>
    <recommendedName>
        <fullName evidence="1">CobW C-terminal domain-containing protein</fullName>
    </recommendedName>
</protein>
<evidence type="ECO:0000313" key="2">
    <source>
        <dbReference type="EMBL" id="MQX18109.1"/>
    </source>
</evidence>
<keyword evidence="3" id="KW-1185">Reference proteome</keyword>
<dbReference type="AlphaFoldDB" id="A0A6N7LLJ0"/>
<comment type="caution">
    <text evidence="2">The sequence shown here is derived from an EMBL/GenBank/DDBJ whole genome shotgun (WGS) entry which is preliminary data.</text>
</comment>
<dbReference type="OrthoDB" id="8456860at2"/>
<gene>
    <name evidence="2" type="ORF">GHK62_26210</name>
</gene>
<evidence type="ECO:0000259" key="1">
    <source>
        <dbReference type="Pfam" id="PF07683"/>
    </source>
</evidence>
<dbReference type="InterPro" id="IPR011629">
    <property type="entry name" value="CobW-like_C"/>
</dbReference>
<dbReference type="Proteomes" id="UP000439983">
    <property type="component" value="Unassembled WGS sequence"/>
</dbReference>
<dbReference type="PANTHER" id="PTHR43603:SF1">
    <property type="entry name" value="ZINC-REGULATED GTPASE METALLOPROTEIN ACTIVATOR 1"/>
    <property type="match status" value="1"/>
</dbReference>